<proteinExistence type="predicted"/>
<sequence>MTTTWEAIRGREASERKNAIDADTVRSLRRSLPGLVPFARTATTRASFGTRARKTPSSRFDRSLDVDRVHSSAPFDAARHPLCRVSVRRRCPSSTPRLIHPSTCTLSTTPNAHTTAYSYATLTSPSAPPFKRWRLVCAPFDARSPCESEDVHATDREDGSRIHAASPYALLTALAGPRRTSLRAAVSRRPEQLEPASRQWRPHTLPAQRIRLEHVKHRTCLPCRTGRAGPQPSRALWHTGSPAPSRLVRHRTSVQDRRDRPRTGARSPAADCTPDAETRDARPTRRLRRSRRRSTEAAGSVQTRCPDDSTAILSHTASPRPSSSSATCHNSHDRRQFTATAGPRPAAQTPAYLLPSRARESNSRGVLRARFYTAPPVPTRTAAPRTRTPARRVGTRLRLADLTSHAGGPHSRIRPSHGAVGLTKTPQSLTDDYRVRGCEG</sequence>
<accession>A0A5C3NP84</accession>
<feature type="region of interest" description="Disordered" evidence="1">
    <location>
        <begin position="179"/>
        <end position="207"/>
    </location>
</feature>
<feature type="region of interest" description="Disordered" evidence="1">
    <location>
        <begin position="403"/>
        <end position="428"/>
    </location>
</feature>
<dbReference type="EMBL" id="ML212167">
    <property type="protein sequence ID" value="TFK79104.1"/>
    <property type="molecule type" value="Genomic_DNA"/>
</dbReference>
<dbReference type="InParanoid" id="A0A5C3NP84"/>
<reference evidence="2 3" key="1">
    <citation type="journal article" date="2019" name="Nat. Ecol. Evol.">
        <title>Megaphylogeny resolves global patterns of mushroom evolution.</title>
        <authorList>
            <person name="Varga T."/>
            <person name="Krizsan K."/>
            <person name="Foldi C."/>
            <person name="Dima B."/>
            <person name="Sanchez-Garcia M."/>
            <person name="Sanchez-Ramirez S."/>
            <person name="Szollosi G.J."/>
            <person name="Szarkandi J.G."/>
            <person name="Papp V."/>
            <person name="Albert L."/>
            <person name="Andreopoulos W."/>
            <person name="Angelini C."/>
            <person name="Antonin V."/>
            <person name="Barry K.W."/>
            <person name="Bougher N.L."/>
            <person name="Buchanan P."/>
            <person name="Buyck B."/>
            <person name="Bense V."/>
            <person name="Catcheside P."/>
            <person name="Chovatia M."/>
            <person name="Cooper J."/>
            <person name="Damon W."/>
            <person name="Desjardin D."/>
            <person name="Finy P."/>
            <person name="Geml J."/>
            <person name="Haridas S."/>
            <person name="Hughes K."/>
            <person name="Justo A."/>
            <person name="Karasinski D."/>
            <person name="Kautmanova I."/>
            <person name="Kiss B."/>
            <person name="Kocsube S."/>
            <person name="Kotiranta H."/>
            <person name="LaButti K.M."/>
            <person name="Lechner B.E."/>
            <person name="Liimatainen K."/>
            <person name="Lipzen A."/>
            <person name="Lukacs Z."/>
            <person name="Mihaltcheva S."/>
            <person name="Morgado L.N."/>
            <person name="Niskanen T."/>
            <person name="Noordeloos M.E."/>
            <person name="Ohm R.A."/>
            <person name="Ortiz-Santana B."/>
            <person name="Ovrebo C."/>
            <person name="Racz N."/>
            <person name="Riley R."/>
            <person name="Savchenko A."/>
            <person name="Shiryaev A."/>
            <person name="Soop K."/>
            <person name="Spirin V."/>
            <person name="Szebenyi C."/>
            <person name="Tomsovsky M."/>
            <person name="Tulloss R.E."/>
            <person name="Uehling J."/>
            <person name="Grigoriev I.V."/>
            <person name="Vagvolgyi C."/>
            <person name="Papp T."/>
            <person name="Martin F.M."/>
            <person name="Miettinen O."/>
            <person name="Hibbett D.S."/>
            <person name="Nagy L.G."/>
        </authorList>
    </citation>
    <scope>NUCLEOTIDE SEQUENCE [LARGE SCALE GENOMIC DNA]</scope>
    <source>
        <strain evidence="2 3">HHB13444</strain>
    </source>
</reference>
<feature type="region of interest" description="Disordered" evidence="1">
    <location>
        <begin position="222"/>
        <end position="353"/>
    </location>
</feature>
<evidence type="ECO:0000313" key="3">
    <source>
        <dbReference type="Proteomes" id="UP000308197"/>
    </source>
</evidence>
<evidence type="ECO:0000256" key="1">
    <source>
        <dbReference type="SAM" id="MobiDB-lite"/>
    </source>
</evidence>
<evidence type="ECO:0000313" key="2">
    <source>
        <dbReference type="EMBL" id="TFK79104.1"/>
    </source>
</evidence>
<dbReference type="AlphaFoldDB" id="A0A5C3NP84"/>
<gene>
    <name evidence="2" type="ORF">K466DRAFT_38007</name>
</gene>
<dbReference type="Proteomes" id="UP000308197">
    <property type="component" value="Unassembled WGS sequence"/>
</dbReference>
<feature type="compositionally biased region" description="Basic and acidic residues" evidence="1">
    <location>
        <begin position="253"/>
        <end position="262"/>
    </location>
</feature>
<feature type="compositionally biased region" description="Low complexity" evidence="1">
    <location>
        <begin position="314"/>
        <end position="327"/>
    </location>
</feature>
<organism evidence="2 3">
    <name type="scientific">Polyporus arcularius HHB13444</name>
    <dbReference type="NCBI Taxonomy" id="1314778"/>
    <lineage>
        <taxon>Eukaryota</taxon>
        <taxon>Fungi</taxon>
        <taxon>Dikarya</taxon>
        <taxon>Basidiomycota</taxon>
        <taxon>Agaricomycotina</taxon>
        <taxon>Agaricomycetes</taxon>
        <taxon>Polyporales</taxon>
        <taxon>Polyporaceae</taxon>
        <taxon>Polyporus</taxon>
    </lineage>
</organism>
<keyword evidence="3" id="KW-1185">Reference proteome</keyword>
<name>A0A5C3NP84_9APHY</name>
<protein>
    <submittedName>
        <fullName evidence="2">Uncharacterized protein</fullName>
    </submittedName>
</protein>